<feature type="transmembrane region" description="Helical" evidence="7">
    <location>
        <begin position="70"/>
        <end position="88"/>
    </location>
</feature>
<evidence type="ECO:0000259" key="8">
    <source>
        <dbReference type="Pfam" id="PF20684"/>
    </source>
</evidence>
<evidence type="ECO:0000313" key="9">
    <source>
        <dbReference type="EMBL" id="KAF2138346.1"/>
    </source>
</evidence>
<dbReference type="AlphaFoldDB" id="A0A6A6B3G0"/>
<reference evidence="9" key="1">
    <citation type="journal article" date="2020" name="Stud. Mycol.">
        <title>101 Dothideomycetes genomes: a test case for predicting lifestyles and emergence of pathogens.</title>
        <authorList>
            <person name="Haridas S."/>
            <person name="Albert R."/>
            <person name="Binder M."/>
            <person name="Bloem J."/>
            <person name="Labutti K."/>
            <person name="Salamov A."/>
            <person name="Andreopoulos B."/>
            <person name="Baker S."/>
            <person name="Barry K."/>
            <person name="Bills G."/>
            <person name="Bluhm B."/>
            <person name="Cannon C."/>
            <person name="Castanera R."/>
            <person name="Culley D."/>
            <person name="Daum C."/>
            <person name="Ezra D."/>
            <person name="Gonzalez J."/>
            <person name="Henrissat B."/>
            <person name="Kuo A."/>
            <person name="Liang C."/>
            <person name="Lipzen A."/>
            <person name="Lutzoni F."/>
            <person name="Magnuson J."/>
            <person name="Mondo S."/>
            <person name="Nolan M."/>
            <person name="Ohm R."/>
            <person name="Pangilinan J."/>
            <person name="Park H.-J."/>
            <person name="Ramirez L."/>
            <person name="Alfaro M."/>
            <person name="Sun H."/>
            <person name="Tritt A."/>
            <person name="Yoshinaga Y."/>
            <person name="Zwiers L.-H."/>
            <person name="Turgeon B."/>
            <person name="Goodwin S."/>
            <person name="Spatafora J."/>
            <person name="Crous P."/>
            <person name="Grigoriev I."/>
        </authorList>
    </citation>
    <scope>NUCLEOTIDE SEQUENCE</scope>
    <source>
        <strain evidence="9">CBS 121167</strain>
    </source>
</reference>
<evidence type="ECO:0000256" key="2">
    <source>
        <dbReference type="ARBA" id="ARBA00022692"/>
    </source>
</evidence>
<keyword evidence="2 7" id="KW-0812">Transmembrane</keyword>
<dbReference type="RefSeq" id="XP_033394059.1">
    <property type="nucleotide sequence ID" value="XM_033543451.1"/>
</dbReference>
<feature type="transmembrane region" description="Helical" evidence="7">
    <location>
        <begin position="233"/>
        <end position="257"/>
    </location>
</feature>
<evidence type="ECO:0000256" key="7">
    <source>
        <dbReference type="SAM" id="Phobius"/>
    </source>
</evidence>
<evidence type="ECO:0000256" key="4">
    <source>
        <dbReference type="ARBA" id="ARBA00023136"/>
    </source>
</evidence>
<feature type="domain" description="Rhodopsin" evidence="8">
    <location>
        <begin position="54"/>
        <end position="294"/>
    </location>
</feature>
<organism evidence="9 10">
    <name type="scientific">Aplosporella prunicola CBS 121167</name>
    <dbReference type="NCBI Taxonomy" id="1176127"/>
    <lineage>
        <taxon>Eukaryota</taxon>
        <taxon>Fungi</taxon>
        <taxon>Dikarya</taxon>
        <taxon>Ascomycota</taxon>
        <taxon>Pezizomycotina</taxon>
        <taxon>Dothideomycetes</taxon>
        <taxon>Dothideomycetes incertae sedis</taxon>
        <taxon>Botryosphaeriales</taxon>
        <taxon>Aplosporellaceae</taxon>
        <taxon>Aplosporella</taxon>
    </lineage>
</organism>
<feature type="region of interest" description="Disordered" evidence="6">
    <location>
        <begin position="369"/>
        <end position="404"/>
    </location>
</feature>
<name>A0A6A6B3G0_9PEZI</name>
<evidence type="ECO:0000256" key="3">
    <source>
        <dbReference type="ARBA" id="ARBA00022989"/>
    </source>
</evidence>
<comment type="subcellular location">
    <subcellularLocation>
        <location evidence="1">Membrane</location>
        <topology evidence="1">Multi-pass membrane protein</topology>
    </subcellularLocation>
</comment>
<feature type="transmembrane region" description="Helical" evidence="7">
    <location>
        <begin position="37"/>
        <end position="58"/>
    </location>
</feature>
<dbReference type="InterPro" id="IPR052337">
    <property type="entry name" value="SAT4-like"/>
</dbReference>
<comment type="similarity">
    <text evidence="5">Belongs to the SAT4 family.</text>
</comment>
<dbReference type="GO" id="GO:0016020">
    <property type="term" value="C:membrane"/>
    <property type="evidence" value="ECO:0007669"/>
    <property type="project" value="UniProtKB-SubCell"/>
</dbReference>
<evidence type="ECO:0000256" key="5">
    <source>
        <dbReference type="ARBA" id="ARBA00038359"/>
    </source>
</evidence>
<dbReference type="OrthoDB" id="408631at2759"/>
<feature type="transmembrane region" description="Helical" evidence="7">
    <location>
        <begin position="112"/>
        <end position="138"/>
    </location>
</feature>
<keyword evidence="4 7" id="KW-0472">Membrane</keyword>
<evidence type="ECO:0000313" key="10">
    <source>
        <dbReference type="Proteomes" id="UP000799438"/>
    </source>
</evidence>
<evidence type="ECO:0000256" key="1">
    <source>
        <dbReference type="ARBA" id="ARBA00004141"/>
    </source>
</evidence>
<dbReference type="PANTHER" id="PTHR33048">
    <property type="entry name" value="PTH11-LIKE INTEGRAL MEMBRANE PROTEIN (AFU_ORTHOLOGUE AFUA_5G11245)"/>
    <property type="match status" value="1"/>
</dbReference>
<dbReference type="Pfam" id="PF20684">
    <property type="entry name" value="Fung_rhodopsin"/>
    <property type="match status" value="1"/>
</dbReference>
<feature type="transmembrane region" description="Helical" evidence="7">
    <location>
        <begin position="199"/>
        <end position="221"/>
    </location>
</feature>
<proteinExistence type="inferred from homology"/>
<accession>A0A6A6B3G0</accession>
<feature type="transmembrane region" description="Helical" evidence="7">
    <location>
        <begin position="150"/>
        <end position="171"/>
    </location>
</feature>
<keyword evidence="3 7" id="KW-1133">Transmembrane helix</keyword>
<evidence type="ECO:0000256" key="6">
    <source>
        <dbReference type="SAM" id="MobiDB-lite"/>
    </source>
</evidence>
<dbReference type="InterPro" id="IPR049326">
    <property type="entry name" value="Rhodopsin_dom_fungi"/>
</dbReference>
<sequence>MPAIPPPGPVLHARAVKGFDFSSLSPEYLHYSRAHEILSITGAFTAIAVIIVLLRTYVRAVMLRFFGPDDYLMVISTAISVLVFVFFVKETENGLGKHALAMMADMEAYSNFLRWLFIHSIFIMVAISLVKISLAMFLLRLAQRKTHIRVIWGMIVFLIAFTISCAGTLIFQCTPVQGAWDRSIGAKCFDFMTFRNIGLFNSCVNIVTDVVFASLPIPFIWQLQVNTRTKLSLVGILSLGYFACAAAIVKAVMQFTVINEPDWTVHDSFNVWNSIELNVGIMAASLPALKPLFSWFFDAARAMTTSNGQPGTTKHTNGRHMLPSTYAYQRGTNNLGYLKQDDTNVALTSLSSTHMETQTDYVAEVSGPAKEHHGGLLSHHHHRGGGSAGKETVSVGGSSTGKEWDMDARKTSAEGILPEDGCVGIVRTTEVRVEER</sequence>
<dbReference type="EMBL" id="ML995497">
    <property type="protein sequence ID" value="KAF2138346.1"/>
    <property type="molecule type" value="Genomic_DNA"/>
</dbReference>
<dbReference type="GeneID" id="54300948"/>
<dbReference type="Proteomes" id="UP000799438">
    <property type="component" value="Unassembled WGS sequence"/>
</dbReference>
<keyword evidence="10" id="KW-1185">Reference proteome</keyword>
<dbReference type="PANTHER" id="PTHR33048:SF167">
    <property type="entry name" value="INTEGRAL MEMBRANE PROTEIN"/>
    <property type="match status" value="1"/>
</dbReference>
<protein>
    <recommendedName>
        <fullName evidence="8">Rhodopsin domain-containing protein</fullName>
    </recommendedName>
</protein>
<gene>
    <name evidence="9" type="ORF">K452DRAFT_311699</name>
</gene>
<feature type="transmembrane region" description="Helical" evidence="7">
    <location>
        <begin position="277"/>
        <end position="297"/>
    </location>
</feature>